<dbReference type="OMA" id="TLGNICP"/>
<dbReference type="STRING" id="137246.A0A401T5R1"/>
<dbReference type="SMART" id="SM00185">
    <property type="entry name" value="ARM"/>
    <property type="match status" value="7"/>
</dbReference>
<dbReference type="InterPro" id="IPR011989">
    <property type="entry name" value="ARM-like"/>
</dbReference>
<reference evidence="2 3" key="1">
    <citation type="journal article" date="2018" name="Nat. Ecol. Evol.">
        <title>Shark genomes provide insights into elasmobranch evolution and the origin of vertebrates.</title>
        <authorList>
            <person name="Hara Y"/>
            <person name="Yamaguchi K"/>
            <person name="Onimaru K"/>
            <person name="Kadota M"/>
            <person name="Koyanagi M"/>
            <person name="Keeley SD"/>
            <person name="Tatsumi K"/>
            <person name="Tanaka K"/>
            <person name="Motone F"/>
            <person name="Kageyama Y"/>
            <person name="Nozu R"/>
            <person name="Adachi N"/>
            <person name="Nishimura O"/>
            <person name="Nakagawa R"/>
            <person name="Tanegashima C"/>
            <person name="Kiyatake I"/>
            <person name="Matsumoto R"/>
            <person name="Murakumo K"/>
            <person name="Nishida K"/>
            <person name="Terakita A"/>
            <person name="Kuratani S"/>
            <person name="Sato K"/>
            <person name="Hyodo S Kuraku.S."/>
        </authorList>
    </citation>
    <scope>NUCLEOTIDE SEQUENCE [LARGE SCALE GENOMIC DNA]</scope>
</reference>
<feature type="coiled-coil region" evidence="1">
    <location>
        <begin position="11"/>
        <end position="38"/>
    </location>
</feature>
<evidence type="ECO:0008006" key="4">
    <source>
        <dbReference type="Google" id="ProtNLM"/>
    </source>
</evidence>
<organism evidence="2 3">
    <name type="scientific">Chiloscyllium punctatum</name>
    <name type="common">Brownbanded bambooshark</name>
    <name type="synonym">Hemiscyllium punctatum</name>
    <dbReference type="NCBI Taxonomy" id="137246"/>
    <lineage>
        <taxon>Eukaryota</taxon>
        <taxon>Metazoa</taxon>
        <taxon>Chordata</taxon>
        <taxon>Craniata</taxon>
        <taxon>Vertebrata</taxon>
        <taxon>Chondrichthyes</taxon>
        <taxon>Elasmobranchii</taxon>
        <taxon>Galeomorphii</taxon>
        <taxon>Galeoidea</taxon>
        <taxon>Orectolobiformes</taxon>
        <taxon>Hemiscylliidae</taxon>
        <taxon>Chiloscyllium</taxon>
    </lineage>
</organism>
<dbReference type="AlphaFoldDB" id="A0A401T5R1"/>
<gene>
    <name evidence="2" type="ORF">chiPu_0016444</name>
</gene>
<dbReference type="Gene3D" id="1.25.10.10">
    <property type="entry name" value="Leucine-rich Repeat Variant"/>
    <property type="match status" value="1"/>
</dbReference>
<evidence type="ECO:0000256" key="1">
    <source>
        <dbReference type="SAM" id="Coils"/>
    </source>
</evidence>
<dbReference type="InterPro" id="IPR000225">
    <property type="entry name" value="Armadillo"/>
</dbReference>
<evidence type="ECO:0000313" key="2">
    <source>
        <dbReference type="EMBL" id="GCC37934.1"/>
    </source>
</evidence>
<keyword evidence="1" id="KW-0175">Coiled coil</keyword>
<dbReference type="OrthoDB" id="21522at2759"/>
<dbReference type="SUPFAM" id="SSF48371">
    <property type="entry name" value="ARM repeat"/>
    <property type="match status" value="1"/>
</dbReference>
<protein>
    <recommendedName>
        <fullName evidence="4">IBB domain-containing protein</fullName>
    </recommendedName>
</protein>
<dbReference type="Proteomes" id="UP000287033">
    <property type="component" value="Unassembled WGS sequence"/>
</dbReference>
<dbReference type="PANTHER" id="PTHR16356:SF1">
    <property type="entry name" value="TRANSMEMBRANE AND COILED-COIL DOMAIN-CONTAINING PROTEIN 6"/>
    <property type="match status" value="1"/>
</dbReference>
<comment type="caution">
    <text evidence="2">The sequence shown here is derived from an EMBL/GenBank/DDBJ whole genome shotgun (WGS) entry which is preliminary data.</text>
</comment>
<name>A0A401T5R1_CHIPU</name>
<evidence type="ECO:0000313" key="3">
    <source>
        <dbReference type="Proteomes" id="UP000287033"/>
    </source>
</evidence>
<proteinExistence type="predicted"/>
<dbReference type="PANTHER" id="PTHR16356">
    <property type="entry name" value="TRANSMEMBRANE AND COILED-COIL DOMAIN-CONTAINING PROTEIN 6 TMCO6"/>
    <property type="match status" value="1"/>
</dbReference>
<sequence length="490" mass="54659">MIRNRNRVCGVEEIKAKRRQHERALRKARKEKQLVSKRLPRGLQGDGEDVEIRETSVTQEEIFQLYQRIQRGSDDRLAALCSLRRVLHLKEAQQIFVRFENSIRVLNGLFTSNLASVQLQAAQCLLKLSHSDDPSISLVCLPATPYLLTYLSGQSAKFTELCLYILGNLAAENEAVRSQLLVQGVIQALSVCLQSPHGAVVEATAYLLSQMLQAKEAGEKIILAVLEASLTPRLIRLLDLDSEFGMQTTVECAWCLHYIVSSGVSSECMISQGLISQAVKLLIALGRTVDSGTTDGVELLIYPVARCLGNLIASDEQLWCKRQFHDSDLLQALSVFLRGFLQSRPFVTRECLWLLNNLSAGDRQFCSAILCHNLVPVFLQLIPFSGGINTLVLMLLGNVAELGLEYCEKLQQQTGLFPALCSTLSTADPEAARMTLEVLNLIFSYCQQACARFANQNGILALEMVQYHSNDEVRVRANFLMDRYFADQDV</sequence>
<keyword evidence="3" id="KW-1185">Reference proteome</keyword>
<dbReference type="InterPro" id="IPR016024">
    <property type="entry name" value="ARM-type_fold"/>
</dbReference>
<dbReference type="EMBL" id="BEZZ01001081">
    <property type="protein sequence ID" value="GCC37934.1"/>
    <property type="molecule type" value="Genomic_DNA"/>
</dbReference>
<accession>A0A401T5R1</accession>